<reference evidence="1 2" key="1">
    <citation type="journal article" date="2020" name="Microorganisms">
        <title>Description of Three Novel Members in the Family Geobacteraceae, Oryzomonas japonicum gen. nov., sp. nov., Oryzomonas sagensis sp. nov., and Oryzomonas ruber sp. nov.</title>
        <authorList>
            <person name="Xu Z."/>
            <person name="Masuda Y."/>
            <person name="Hayakawa C."/>
            <person name="Ushijima N."/>
            <person name="Kawano K."/>
            <person name="Shiratori Y."/>
            <person name="Senoo K."/>
            <person name="Itoh H."/>
        </authorList>
    </citation>
    <scope>NUCLEOTIDE SEQUENCE [LARGE SCALE GENOMIC DNA]</scope>
    <source>
        <strain evidence="1 2">Red100</strain>
    </source>
</reference>
<dbReference type="RefSeq" id="WP_151154663.1">
    <property type="nucleotide sequence ID" value="NZ_VZRA01000001.1"/>
</dbReference>
<dbReference type="EMBL" id="VZRA01000001">
    <property type="protein sequence ID" value="KAB0671186.1"/>
    <property type="molecule type" value="Genomic_DNA"/>
</dbReference>
<keyword evidence="2" id="KW-1185">Reference proteome</keyword>
<organism evidence="1 2">
    <name type="scientific">Oryzomonas sagensis</name>
    <dbReference type="NCBI Taxonomy" id="2603857"/>
    <lineage>
        <taxon>Bacteria</taxon>
        <taxon>Pseudomonadati</taxon>
        <taxon>Thermodesulfobacteriota</taxon>
        <taxon>Desulfuromonadia</taxon>
        <taxon>Geobacterales</taxon>
        <taxon>Geobacteraceae</taxon>
        <taxon>Oryzomonas</taxon>
    </lineage>
</organism>
<evidence type="ECO:0000313" key="1">
    <source>
        <dbReference type="EMBL" id="KAB0671186.1"/>
    </source>
</evidence>
<evidence type="ECO:0000313" key="2">
    <source>
        <dbReference type="Proteomes" id="UP000798046"/>
    </source>
</evidence>
<gene>
    <name evidence="1" type="ORF">F6V30_00925</name>
</gene>
<proteinExistence type="predicted"/>
<dbReference type="Proteomes" id="UP000798046">
    <property type="component" value="Unassembled WGS sequence"/>
</dbReference>
<accession>A0ABQ6TQ64</accession>
<name>A0ABQ6TQ64_9BACT</name>
<comment type="caution">
    <text evidence="1">The sequence shown here is derived from an EMBL/GenBank/DDBJ whole genome shotgun (WGS) entry which is preliminary data.</text>
</comment>
<protein>
    <submittedName>
        <fullName evidence="1">Uncharacterized protein</fullName>
    </submittedName>
</protein>
<sequence length="62" mass="6713">MTHHIDRPAYTTVRTYDGRCCPPGAPATGMPRQRTATGGGVFSAIAANDFRSPHLTDVNQNR</sequence>